<organism evidence="1 2">
    <name type="scientific">Panagrolaimus sp. PS1159</name>
    <dbReference type="NCBI Taxonomy" id="55785"/>
    <lineage>
        <taxon>Eukaryota</taxon>
        <taxon>Metazoa</taxon>
        <taxon>Ecdysozoa</taxon>
        <taxon>Nematoda</taxon>
        <taxon>Chromadorea</taxon>
        <taxon>Rhabditida</taxon>
        <taxon>Tylenchina</taxon>
        <taxon>Panagrolaimomorpha</taxon>
        <taxon>Panagrolaimoidea</taxon>
        <taxon>Panagrolaimidae</taxon>
        <taxon>Panagrolaimus</taxon>
    </lineage>
</organism>
<dbReference type="WBParaSite" id="PS1159_v2.g12284.t1">
    <property type="protein sequence ID" value="PS1159_v2.g12284.t1"/>
    <property type="gene ID" value="PS1159_v2.g12284"/>
</dbReference>
<evidence type="ECO:0000313" key="2">
    <source>
        <dbReference type="WBParaSite" id="PS1159_v2.g12284.t1"/>
    </source>
</evidence>
<name>A0AC35F1U8_9BILA</name>
<sequence>MDSQDYSDNSDDGGSEYQYDYDDMGMDEEEPTTSPSTSPDLQQTVIKSDTLAAEMEKTVNEAVAVLGYPANVCKVVLNAFLWDIGKLIEKFYEAENPEAFFKKYKIGIPKDDETALIIKKGDCMICFDKKNKLMGLSCDHLFCGDCWNSYILTRIRSEGDPYVKCPDFSCHLYADESHIMELLKSREEKLFFRRLIIKSFVHTNPYLQWCPHEKCDKVVKVTSAECGAVTCECGETFCFMCSQEWHEPLTCALLCRWIKKYSGDSESMKWVSINTKDCPKCNVPIEKNGGCNHMTCRNKACAYEFCWFCMDNWKAHEQAADDKASKFREQLRRYMHYYDKFMNHKNSLKAETELLIQISLKIEQMQSQLFSWIETEFLRDAVRILNQCRRSLMYAYAFAYYLPSNNQKHIFEDNQADLELATEELSGLLEREIELEKIVELKQKVQDKYRYVDKRRVIMLQHCKEGLENNQWVFNPDE</sequence>
<dbReference type="Proteomes" id="UP000887580">
    <property type="component" value="Unplaced"/>
</dbReference>
<protein>
    <submittedName>
        <fullName evidence="2">RBR-type E3 ubiquitin transferase</fullName>
    </submittedName>
</protein>
<accession>A0AC35F1U8</accession>
<reference evidence="2" key="1">
    <citation type="submission" date="2022-11" db="UniProtKB">
        <authorList>
            <consortium name="WormBaseParasite"/>
        </authorList>
    </citation>
    <scope>IDENTIFICATION</scope>
</reference>
<evidence type="ECO:0000313" key="1">
    <source>
        <dbReference type="Proteomes" id="UP000887580"/>
    </source>
</evidence>
<proteinExistence type="predicted"/>